<dbReference type="EMBL" id="JH717902">
    <property type="protein sequence ID" value="EWZ37106.1"/>
    <property type="molecule type" value="Genomic_DNA"/>
</dbReference>
<dbReference type="Proteomes" id="UP000030766">
    <property type="component" value="Unassembled WGS sequence"/>
</dbReference>
<dbReference type="VEuPathDB" id="FungiDB:FOZG_10951"/>
<name>W9JYF4_FUSOX</name>
<organism evidence="1">
    <name type="scientific">Fusarium oxysporum Fo47</name>
    <dbReference type="NCBI Taxonomy" id="660027"/>
    <lineage>
        <taxon>Eukaryota</taxon>
        <taxon>Fungi</taxon>
        <taxon>Dikarya</taxon>
        <taxon>Ascomycota</taxon>
        <taxon>Pezizomycotina</taxon>
        <taxon>Sordariomycetes</taxon>
        <taxon>Hypocreomycetidae</taxon>
        <taxon>Hypocreales</taxon>
        <taxon>Nectriaceae</taxon>
        <taxon>Fusarium</taxon>
        <taxon>Fusarium oxysporum species complex</taxon>
    </lineage>
</organism>
<reference evidence="1" key="1">
    <citation type="submission" date="2011-06" db="EMBL/GenBank/DDBJ databases">
        <title>The Genome Sequence of Fusarium oxysporum Fo47.</title>
        <authorList>
            <consortium name="The Broad Institute Genome Sequencing Platform"/>
            <person name="Ma L.-J."/>
            <person name="Gale L.R."/>
            <person name="Schwartz D.C."/>
            <person name="Zhou S."/>
            <person name="Corby-Kistler H."/>
            <person name="Young S.K."/>
            <person name="Zeng Q."/>
            <person name="Gargeya S."/>
            <person name="Fitzgerald M."/>
            <person name="Haas B."/>
            <person name="Abouelleil A."/>
            <person name="Alvarado L."/>
            <person name="Arachchi H.M."/>
            <person name="Berlin A."/>
            <person name="Brown A."/>
            <person name="Chapman S.B."/>
            <person name="Chen Z."/>
            <person name="Dunbar C."/>
            <person name="Freedman E."/>
            <person name="Gearin G."/>
            <person name="Gellesch M."/>
            <person name="Goldberg J."/>
            <person name="Griggs A."/>
            <person name="Gujja S."/>
            <person name="Heiman D."/>
            <person name="Howarth C."/>
            <person name="Larson L."/>
            <person name="Lui A."/>
            <person name="MacDonald P.J.P."/>
            <person name="Mehta T."/>
            <person name="Montmayeur A."/>
            <person name="Murphy C."/>
            <person name="Neiman D."/>
            <person name="Pearson M."/>
            <person name="Priest M."/>
            <person name="Roberts A."/>
            <person name="Saif S."/>
            <person name="Shea T."/>
            <person name="Shenoy N."/>
            <person name="Sisk P."/>
            <person name="Stolte C."/>
            <person name="Sykes S."/>
            <person name="Wortman J."/>
            <person name="Nusbaum C."/>
            <person name="Birren B."/>
        </authorList>
    </citation>
    <scope>NUCLEOTIDE SEQUENCE [LARGE SCALE GENOMIC DNA]</scope>
    <source>
        <strain evidence="1">Fo47</strain>
    </source>
</reference>
<evidence type="ECO:0000313" key="1">
    <source>
        <dbReference type="EMBL" id="EWZ37106.1"/>
    </source>
</evidence>
<protein>
    <submittedName>
        <fullName evidence="1">Uncharacterized protein</fullName>
    </submittedName>
</protein>
<dbReference type="AlphaFoldDB" id="W9JYF4"/>
<gene>
    <name evidence="1" type="ORF">FOZG_10951</name>
</gene>
<reference evidence="1" key="2">
    <citation type="submission" date="2012-06" db="EMBL/GenBank/DDBJ databases">
        <title>Annotation of the Genome Sequence of Fusarium oxysporum Fo47.</title>
        <authorList>
            <consortium name="The Broad Institute Genomics Platform"/>
            <person name="Ma L.-J."/>
            <person name="Corby-Kistler H."/>
            <person name="Broz K."/>
            <person name="Gale L.R."/>
            <person name="Jonkers W."/>
            <person name="O'Donnell K."/>
            <person name="Ploetz R."/>
            <person name="Steinberg C."/>
            <person name="Schwartz D.C."/>
            <person name="VanEtten H."/>
            <person name="Zhou S."/>
            <person name="Young S.K."/>
            <person name="Zeng Q."/>
            <person name="Gargeya S."/>
            <person name="Fitzgerald M."/>
            <person name="Abouelleil A."/>
            <person name="Alvarado L."/>
            <person name="Chapman S.B."/>
            <person name="Gainer-Dewar J."/>
            <person name="Goldberg J."/>
            <person name="Griggs A."/>
            <person name="Gujja S."/>
            <person name="Hansen M."/>
            <person name="Howarth C."/>
            <person name="Imamovic A."/>
            <person name="Ireland A."/>
            <person name="Larimer J."/>
            <person name="McCowan C."/>
            <person name="Murphy C."/>
            <person name="Pearson M."/>
            <person name="Poon T.W."/>
            <person name="Priest M."/>
            <person name="Roberts A."/>
            <person name="Saif S."/>
            <person name="Shea T."/>
            <person name="Sykes S."/>
            <person name="Wortman J."/>
            <person name="Nusbaum C."/>
            <person name="Birren B."/>
        </authorList>
    </citation>
    <scope>NUCLEOTIDE SEQUENCE</scope>
    <source>
        <strain evidence="1">Fo47</strain>
    </source>
</reference>
<dbReference type="HOGENOM" id="CLU_1815863_0_0_1"/>
<accession>W9JYF4</accession>
<sequence length="142" mass="16467">MICNNQVVKWLNLAIKMPKYQNETLMNIINPEVKVLMRDEKRVSSDSLTDGEPVPSFWVPIHKSRAELSSPAYRSWYYQVQPCSKAQMTRVLRSKDQITSQRNLTSSLILRITSPVPSCELPKMRRVLNCTADRTYRGRHIS</sequence>
<proteinExistence type="predicted"/>